<dbReference type="Proteomes" id="UP000648722">
    <property type="component" value="Unassembled WGS sequence"/>
</dbReference>
<evidence type="ECO:0000256" key="1">
    <source>
        <dbReference type="ARBA" id="ARBA00005369"/>
    </source>
</evidence>
<dbReference type="EMBL" id="BMFS01000014">
    <property type="protein sequence ID" value="GGH07231.1"/>
    <property type="molecule type" value="Genomic_DNA"/>
</dbReference>
<evidence type="ECO:0000256" key="3">
    <source>
        <dbReference type="ARBA" id="ARBA00030757"/>
    </source>
</evidence>
<organism evidence="4 5">
    <name type="scientific">Glycocaulis albus</name>
    <dbReference type="NCBI Taxonomy" id="1382801"/>
    <lineage>
        <taxon>Bacteria</taxon>
        <taxon>Pseudomonadati</taxon>
        <taxon>Pseudomonadota</taxon>
        <taxon>Alphaproteobacteria</taxon>
        <taxon>Maricaulales</taxon>
        <taxon>Maricaulaceae</taxon>
        <taxon>Glycocaulis</taxon>
    </lineage>
</organism>
<accession>A0ABQ1XYM8</accession>
<reference evidence="5" key="1">
    <citation type="journal article" date="2019" name="Int. J. Syst. Evol. Microbiol.">
        <title>The Global Catalogue of Microorganisms (GCM) 10K type strain sequencing project: providing services to taxonomists for standard genome sequencing and annotation.</title>
        <authorList>
            <consortium name="The Broad Institute Genomics Platform"/>
            <consortium name="The Broad Institute Genome Sequencing Center for Infectious Disease"/>
            <person name="Wu L."/>
            <person name="Ma J."/>
        </authorList>
    </citation>
    <scope>NUCLEOTIDE SEQUENCE [LARGE SCALE GENOMIC DNA]</scope>
    <source>
        <strain evidence="5">CGMCC 1.12766</strain>
    </source>
</reference>
<dbReference type="Gene3D" id="3.40.50.150">
    <property type="entry name" value="Vaccinia Virus protein VP39"/>
    <property type="match status" value="1"/>
</dbReference>
<proteinExistence type="inferred from homology"/>
<protein>
    <recommendedName>
        <fullName evidence="2">Protein-L-isoaspartate O-methyltransferase</fullName>
    </recommendedName>
    <alternativeName>
        <fullName evidence="3">Protein L-isoaspartyl methyltransferase</fullName>
    </alternativeName>
</protein>
<evidence type="ECO:0000256" key="2">
    <source>
        <dbReference type="ARBA" id="ARBA00013346"/>
    </source>
</evidence>
<dbReference type="InterPro" id="IPR000682">
    <property type="entry name" value="PCMT"/>
</dbReference>
<comment type="caution">
    <text evidence="4">The sequence shown here is derived from an EMBL/GenBank/DDBJ whole genome shotgun (WGS) entry which is preliminary data.</text>
</comment>
<dbReference type="Pfam" id="PF01135">
    <property type="entry name" value="PCMT"/>
    <property type="match status" value="1"/>
</dbReference>
<dbReference type="CDD" id="cd02440">
    <property type="entry name" value="AdoMet_MTases"/>
    <property type="match status" value="1"/>
</dbReference>
<gene>
    <name evidence="4" type="ORF">GCM10007420_24910</name>
</gene>
<dbReference type="PANTHER" id="PTHR11579">
    <property type="entry name" value="PROTEIN-L-ISOASPARTATE O-METHYLTRANSFERASE"/>
    <property type="match status" value="1"/>
</dbReference>
<name>A0ABQ1XYM8_9PROT</name>
<dbReference type="InterPro" id="IPR029063">
    <property type="entry name" value="SAM-dependent_MTases_sf"/>
</dbReference>
<evidence type="ECO:0000313" key="4">
    <source>
        <dbReference type="EMBL" id="GGH07231.1"/>
    </source>
</evidence>
<dbReference type="RefSeq" id="WP_188452928.1">
    <property type="nucleotide sequence ID" value="NZ_BMFS01000014.1"/>
</dbReference>
<keyword evidence="5" id="KW-1185">Reference proteome</keyword>
<dbReference type="PANTHER" id="PTHR11579:SF18">
    <property type="entry name" value="PROTEIN-L-ISOASPARTATE O-METHYLTRANSFERASE"/>
    <property type="match status" value="1"/>
</dbReference>
<comment type="similarity">
    <text evidence="1">Belongs to the methyltransferase superfamily. L-isoaspartyl/D-aspartyl protein methyltransferase family.</text>
</comment>
<sequence length="217" mass="23340">MSELAEARRQMVASQIRPADVTDRRLQDAMLAIPRERFLPRSMAGSAYADMEIDLGEGRRFMRPRDFAKLVQAVGVKPGELVLDLACARGYSTAILSRLCETVIGLESNEAFASKAEGALADIGADNAVIVTGDIKKGAPEQGPFDVILVNSAVEIVPDAWLSQLAEDGRLGVIVRENGVGRARVYTRKGGVVGSRTVFDSMTALLPGFGREAEFSL</sequence>
<dbReference type="SUPFAM" id="SSF53335">
    <property type="entry name" value="S-adenosyl-L-methionine-dependent methyltransferases"/>
    <property type="match status" value="1"/>
</dbReference>
<evidence type="ECO:0000313" key="5">
    <source>
        <dbReference type="Proteomes" id="UP000648722"/>
    </source>
</evidence>